<dbReference type="InterPro" id="IPR017972">
    <property type="entry name" value="Cyt_P450_CS"/>
</dbReference>
<evidence type="ECO:0000256" key="6">
    <source>
        <dbReference type="ARBA" id="ARBA00023002"/>
    </source>
</evidence>
<feature type="binding site" description="axial binding residue" evidence="9">
    <location>
        <position position="435"/>
    </location>
    <ligand>
        <name>heme</name>
        <dbReference type="ChEBI" id="CHEBI:30413"/>
    </ligand>
    <ligandPart>
        <name>Fe</name>
        <dbReference type="ChEBI" id="CHEBI:18248"/>
    </ligandPart>
</feature>
<dbReference type="Proteomes" id="UP000663888">
    <property type="component" value="Unassembled WGS sequence"/>
</dbReference>
<keyword evidence="7 9" id="KW-0408">Iron</keyword>
<comment type="caution">
    <text evidence="12">The sequence shown here is derived from an EMBL/GenBank/DDBJ whole genome shotgun (WGS) entry which is preliminary data.</text>
</comment>
<dbReference type="PANTHER" id="PTHR46300:SF7">
    <property type="entry name" value="P450, PUTATIVE (EUROFUNG)-RELATED"/>
    <property type="match status" value="1"/>
</dbReference>
<evidence type="ECO:0000256" key="1">
    <source>
        <dbReference type="ARBA" id="ARBA00001971"/>
    </source>
</evidence>
<dbReference type="AlphaFoldDB" id="A0A8H3CS62"/>
<protein>
    <recommendedName>
        <fullName evidence="14">O-methylsterigmatocystin oxidoreductase</fullName>
    </recommendedName>
</protein>
<dbReference type="InterPro" id="IPR050364">
    <property type="entry name" value="Cytochrome_P450_fung"/>
</dbReference>
<dbReference type="PANTHER" id="PTHR46300">
    <property type="entry name" value="P450, PUTATIVE (EUROFUNG)-RELATED-RELATED"/>
    <property type="match status" value="1"/>
</dbReference>
<dbReference type="Pfam" id="PF00067">
    <property type="entry name" value="p450"/>
    <property type="match status" value="1"/>
</dbReference>
<evidence type="ECO:0000256" key="9">
    <source>
        <dbReference type="PIRSR" id="PIRSR602401-1"/>
    </source>
</evidence>
<dbReference type="PROSITE" id="PS00086">
    <property type="entry name" value="CYTOCHROME_P450"/>
    <property type="match status" value="1"/>
</dbReference>
<comment type="pathway">
    <text evidence="2">Secondary metabolite biosynthesis.</text>
</comment>
<proteinExistence type="inferred from homology"/>
<evidence type="ECO:0000256" key="11">
    <source>
        <dbReference type="SAM" id="SignalP"/>
    </source>
</evidence>
<keyword evidence="8 10" id="KW-0503">Monooxygenase</keyword>
<keyword evidence="11" id="KW-0732">Signal</keyword>
<dbReference type="InterPro" id="IPR002401">
    <property type="entry name" value="Cyt_P450_E_grp-I"/>
</dbReference>
<dbReference type="GO" id="GO:0004497">
    <property type="term" value="F:monooxygenase activity"/>
    <property type="evidence" value="ECO:0007669"/>
    <property type="project" value="UniProtKB-KW"/>
</dbReference>
<dbReference type="EMBL" id="CAJMWX010001518">
    <property type="protein sequence ID" value="CAE6493549.1"/>
    <property type="molecule type" value="Genomic_DNA"/>
</dbReference>
<dbReference type="InterPro" id="IPR036396">
    <property type="entry name" value="Cyt_P450_sf"/>
</dbReference>
<evidence type="ECO:0000256" key="7">
    <source>
        <dbReference type="ARBA" id="ARBA00023004"/>
    </source>
</evidence>
<organism evidence="12 13">
    <name type="scientific">Rhizoctonia solani</name>
    <dbReference type="NCBI Taxonomy" id="456999"/>
    <lineage>
        <taxon>Eukaryota</taxon>
        <taxon>Fungi</taxon>
        <taxon>Dikarya</taxon>
        <taxon>Basidiomycota</taxon>
        <taxon>Agaricomycotina</taxon>
        <taxon>Agaricomycetes</taxon>
        <taxon>Cantharellales</taxon>
        <taxon>Ceratobasidiaceae</taxon>
        <taxon>Rhizoctonia</taxon>
    </lineage>
</organism>
<dbReference type="GO" id="GO:0005506">
    <property type="term" value="F:iron ion binding"/>
    <property type="evidence" value="ECO:0007669"/>
    <property type="project" value="InterPro"/>
</dbReference>
<feature type="chain" id="PRO_5034067785" description="O-methylsterigmatocystin oxidoreductase" evidence="11">
    <location>
        <begin position="26"/>
        <end position="508"/>
    </location>
</feature>
<evidence type="ECO:0000256" key="2">
    <source>
        <dbReference type="ARBA" id="ARBA00005179"/>
    </source>
</evidence>
<evidence type="ECO:0000256" key="10">
    <source>
        <dbReference type="RuleBase" id="RU000461"/>
    </source>
</evidence>
<evidence type="ECO:0000256" key="5">
    <source>
        <dbReference type="ARBA" id="ARBA00022723"/>
    </source>
</evidence>
<evidence type="ECO:0000313" key="13">
    <source>
        <dbReference type="Proteomes" id="UP000663888"/>
    </source>
</evidence>
<keyword evidence="4 9" id="KW-0349">Heme</keyword>
<evidence type="ECO:0008006" key="14">
    <source>
        <dbReference type="Google" id="ProtNLM"/>
    </source>
</evidence>
<accession>A0A8H3CS62</accession>
<gene>
    <name evidence="12" type="ORF">RDB_LOCUS143983</name>
</gene>
<dbReference type="GO" id="GO:0020037">
    <property type="term" value="F:heme binding"/>
    <property type="evidence" value="ECO:0007669"/>
    <property type="project" value="InterPro"/>
</dbReference>
<dbReference type="PRINTS" id="PR00463">
    <property type="entry name" value="EP450I"/>
</dbReference>
<dbReference type="OrthoDB" id="25767at2759"/>
<dbReference type="Gene3D" id="1.10.630.10">
    <property type="entry name" value="Cytochrome P450"/>
    <property type="match status" value="1"/>
</dbReference>
<sequence length="508" mass="57219">MNQLDIAALSILVIAMLSFTKSTRSKPPLPPSPKSYPLLGNLTVLPEKDEFKAYREWSRELNSDIIHIRVPGASFVVLNSGRAASAILENNSNAYLNRPTMPLLSDPNLFDISRHTGFLPYGERWKHQRRLMHMSLRKSAMPVLFPIQTKHARQSAMRILERPEDYIHILGRMLGSQILSCVYGYEVTSSDDEIIKLAESASLHIGQAIFPLNFMVNIMPGLKRVPSWVPGAGWKAVAREWKEEFLRTISLPYEYTVAQMAAGTAVPSVLSQILQSFSSPEEEITEEQKDRAMWTAGSVFTAAVDSLHATLQIIILLMTVYQDVQSKVQNEIDGITEGKRLPEMSDMDHMPYTRGVILEALRWLPVSPLGIPRICEEDDTYNGYTIPKGAFVFGNIWAINRDESRYDDPESFLPERFLDPSTPEPVTFGFGRRICPGIHFVHPSLFINVATIVSTFDIRPVQEEGKDIVPKIELVQGPLAMYPVPFKCIITPRSEIHRQLLTESALAD</sequence>
<reference evidence="12" key="1">
    <citation type="submission" date="2021-01" db="EMBL/GenBank/DDBJ databases">
        <authorList>
            <person name="Kaushik A."/>
        </authorList>
    </citation>
    <scope>NUCLEOTIDE SEQUENCE</scope>
    <source>
        <strain evidence="12">AG4-R118</strain>
    </source>
</reference>
<name>A0A8H3CS62_9AGAM</name>
<dbReference type="SUPFAM" id="SSF48264">
    <property type="entry name" value="Cytochrome P450"/>
    <property type="match status" value="1"/>
</dbReference>
<evidence type="ECO:0000313" key="12">
    <source>
        <dbReference type="EMBL" id="CAE6493549.1"/>
    </source>
</evidence>
<comment type="similarity">
    <text evidence="3 10">Belongs to the cytochrome P450 family.</text>
</comment>
<dbReference type="GO" id="GO:0016705">
    <property type="term" value="F:oxidoreductase activity, acting on paired donors, with incorporation or reduction of molecular oxygen"/>
    <property type="evidence" value="ECO:0007669"/>
    <property type="project" value="InterPro"/>
</dbReference>
<evidence type="ECO:0000256" key="4">
    <source>
        <dbReference type="ARBA" id="ARBA00022617"/>
    </source>
</evidence>
<dbReference type="CDD" id="cd11065">
    <property type="entry name" value="CYP64-like"/>
    <property type="match status" value="1"/>
</dbReference>
<evidence type="ECO:0000256" key="8">
    <source>
        <dbReference type="ARBA" id="ARBA00023033"/>
    </source>
</evidence>
<keyword evidence="5 9" id="KW-0479">Metal-binding</keyword>
<feature type="signal peptide" evidence="11">
    <location>
        <begin position="1"/>
        <end position="25"/>
    </location>
</feature>
<comment type="cofactor">
    <cofactor evidence="1 9">
        <name>heme</name>
        <dbReference type="ChEBI" id="CHEBI:30413"/>
    </cofactor>
</comment>
<keyword evidence="6 10" id="KW-0560">Oxidoreductase</keyword>
<evidence type="ECO:0000256" key="3">
    <source>
        <dbReference type="ARBA" id="ARBA00010617"/>
    </source>
</evidence>
<dbReference type="InterPro" id="IPR001128">
    <property type="entry name" value="Cyt_P450"/>
</dbReference>